<proteinExistence type="inferred from homology"/>
<comment type="similarity">
    <text evidence="2">Belongs to the PTPS family. QueD subfamily.</text>
</comment>
<dbReference type="UniPathway" id="UPA00391"/>
<evidence type="ECO:0000256" key="4">
    <source>
        <dbReference type="ARBA" id="ARBA00018141"/>
    </source>
</evidence>
<evidence type="ECO:0000313" key="7">
    <source>
        <dbReference type="EMBL" id="MBA0083863.1"/>
    </source>
</evidence>
<dbReference type="AlphaFoldDB" id="A0A7V8SVG2"/>
<dbReference type="Gene3D" id="3.30.479.10">
    <property type="entry name" value="6-pyruvoyl tetrahydropterin synthase/QueD"/>
    <property type="match status" value="1"/>
</dbReference>
<dbReference type="SUPFAM" id="SSF55620">
    <property type="entry name" value="Tetrahydrobiopterin biosynthesis enzymes-like"/>
    <property type="match status" value="1"/>
</dbReference>
<dbReference type="EC" id="4.1.2.50" evidence="3"/>
<accession>A0A7V8SVG2</accession>
<feature type="non-terminal residue" evidence="7">
    <location>
        <position position="33"/>
    </location>
</feature>
<evidence type="ECO:0000313" key="8">
    <source>
        <dbReference type="Proteomes" id="UP000567293"/>
    </source>
</evidence>
<dbReference type="GO" id="GO:0070497">
    <property type="term" value="F:6-carboxytetrahydropterin synthase activity"/>
    <property type="evidence" value="ECO:0007669"/>
    <property type="project" value="UniProtKB-EC"/>
</dbReference>
<evidence type="ECO:0000256" key="1">
    <source>
        <dbReference type="ARBA" id="ARBA00005061"/>
    </source>
</evidence>
<organism evidence="7 8">
    <name type="scientific">Candidatus Acidiferrum panamense</name>
    <dbReference type="NCBI Taxonomy" id="2741543"/>
    <lineage>
        <taxon>Bacteria</taxon>
        <taxon>Pseudomonadati</taxon>
        <taxon>Acidobacteriota</taxon>
        <taxon>Terriglobia</taxon>
        <taxon>Candidatus Acidiferrales</taxon>
        <taxon>Candidatus Acidiferrum</taxon>
    </lineage>
</organism>
<reference evidence="7" key="1">
    <citation type="submission" date="2020-06" db="EMBL/GenBank/DDBJ databases">
        <title>Legume-microbial interactions unlock mineral nutrients during tropical forest succession.</title>
        <authorList>
            <person name="Epihov D.Z."/>
        </authorList>
    </citation>
    <scope>NUCLEOTIDE SEQUENCE [LARGE SCALE GENOMIC DNA]</scope>
    <source>
        <strain evidence="7">Pan2503</strain>
    </source>
</reference>
<keyword evidence="8" id="KW-1185">Reference proteome</keyword>
<protein>
    <recommendedName>
        <fullName evidence="4">6-carboxy-5,6,7,8-tetrahydropterin synthase</fullName>
        <ecNumber evidence="3">4.1.2.50</ecNumber>
    </recommendedName>
    <alternativeName>
        <fullName evidence="5">Queuosine biosynthesis protein QueD</fullName>
    </alternativeName>
</protein>
<dbReference type="InterPro" id="IPR007115">
    <property type="entry name" value="6-PTP_synth/QueD"/>
</dbReference>
<comment type="catalytic activity">
    <reaction evidence="6">
        <text>7,8-dihydroneopterin 3'-triphosphate + H2O = 6-carboxy-5,6,7,8-tetrahydropterin + triphosphate + acetaldehyde + 2 H(+)</text>
        <dbReference type="Rhea" id="RHEA:27966"/>
        <dbReference type="ChEBI" id="CHEBI:15343"/>
        <dbReference type="ChEBI" id="CHEBI:15377"/>
        <dbReference type="ChEBI" id="CHEBI:15378"/>
        <dbReference type="ChEBI" id="CHEBI:18036"/>
        <dbReference type="ChEBI" id="CHEBI:58462"/>
        <dbReference type="ChEBI" id="CHEBI:61032"/>
        <dbReference type="EC" id="4.1.2.50"/>
    </reaction>
</comment>
<evidence type="ECO:0000256" key="5">
    <source>
        <dbReference type="ARBA" id="ARBA00031449"/>
    </source>
</evidence>
<dbReference type="Pfam" id="PF01242">
    <property type="entry name" value="PTPS"/>
    <property type="match status" value="1"/>
</dbReference>
<dbReference type="InterPro" id="IPR038418">
    <property type="entry name" value="6-PTP_synth/QueD_sf"/>
</dbReference>
<evidence type="ECO:0000256" key="6">
    <source>
        <dbReference type="ARBA" id="ARBA00048807"/>
    </source>
</evidence>
<name>A0A7V8SVG2_9BACT</name>
<evidence type="ECO:0000256" key="2">
    <source>
        <dbReference type="ARBA" id="ARBA00008900"/>
    </source>
</evidence>
<comment type="pathway">
    <text evidence="1">Purine metabolism; 7-cyano-7-deazaguanine biosynthesis.</text>
</comment>
<evidence type="ECO:0000256" key="3">
    <source>
        <dbReference type="ARBA" id="ARBA00012982"/>
    </source>
</evidence>
<dbReference type="Proteomes" id="UP000567293">
    <property type="component" value="Unassembled WGS sequence"/>
</dbReference>
<sequence>MFEVTIEQTFAAGHALRNYHGKCENVHGHNYRC</sequence>
<dbReference type="EMBL" id="JACDQQ010000264">
    <property type="protein sequence ID" value="MBA0083863.1"/>
    <property type="molecule type" value="Genomic_DNA"/>
</dbReference>
<gene>
    <name evidence="7" type="ORF">HRJ53_02605</name>
</gene>
<comment type="caution">
    <text evidence="7">The sequence shown here is derived from an EMBL/GenBank/DDBJ whole genome shotgun (WGS) entry which is preliminary data.</text>
</comment>